<sequence length="178" mass="20011">MVQESTIYVREVTAADVKYNETAAAVVNNAYRSKGGWTTEEHIVGGQRATLEDMNDAVLSNGKPNVLLYAFDSSDTEKVIGTVQIQHHDTKEAEIGLFSVSPDYQSKGVGGRLMRSAFERMKELGYTTATLHVLENRPELLAWYAKLGFKETGERVPFVWPEMLKIKDLHFLTLKKDL</sequence>
<dbReference type="VEuPathDB" id="FungiDB:LCOR_01296.1"/>
<accession>A0A068RHX3</accession>
<proteinExistence type="predicted"/>
<dbReference type="GO" id="GO:0016747">
    <property type="term" value="F:acyltransferase activity, transferring groups other than amino-acyl groups"/>
    <property type="evidence" value="ECO:0007669"/>
    <property type="project" value="InterPro"/>
</dbReference>
<organism evidence="4 5">
    <name type="scientific">Lichtheimia corymbifera JMRC:FSU:9682</name>
    <dbReference type="NCBI Taxonomy" id="1263082"/>
    <lineage>
        <taxon>Eukaryota</taxon>
        <taxon>Fungi</taxon>
        <taxon>Fungi incertae sedis</taxon>
        <taxon>Mucoromycota</taxon>
        <taxon>Mucoromycotina</taxon>
        <taxon>Mucoromycetes</taxon>
        <taxon>Mucorales</taxon>
        <taxon>Lichtheimiaceae</taxon>
        <taxon>Lichtheimia</taxon>
    </lineage>
</organism>
<dbReference type="SUPFAM" id="SSF55729">
    <property type="entry name" value="Acyl-CoA N-acyltransferases (Nat)"/>
    <property type="match status" value="1"/>
</dbReference>
<dbReference type="PROSITE" id="PS51186">
    <property type="entry name" value="GNAT"/>
    <property type="match status" value="1"/>
</dbReference>
<dbReference type="STRING" id="1263082.A0A068RHX3"/>
<name>A0A068RHX3_9FUNG</name>
<dbReference type="PANTHER" id="PTHR43877">
    <property type="entry name" value="AMINOALKYLPHOSPHONATE N-ACETYLTRANSFERASE-RELATED-RELATED"/>
    <property type="match status" value="1"/>
</dbReference>
<evidence type="ECO:0000313" key="4">
    <source>
        <dbReference type="EMBL" id="CDH49554.1"/>
    </source>
</evidence>
<dbReference type="Gene3D" id="3.40.630.30">
    <property type="match status" value="1"/>
</dbReference>
<comment type="caution">
    <text evidence="4">The sequence shown here is derived from an EMBL/GenBank/DDBJ whole genome shotgun (WGS) entry which is preliminary data.</text>
</comment>
<gene>
    <name evidence="4" type="ORF">LCOR_01296.1</name>
</gene>
<keyword evidence="5" id="KW-1185">Reference proteome</keyword>
<dbReference type="OrthoDB" id="5689at2759"/>
<dbReference type="InterPro" id="IPR000182">
    <property type="entry name" value="GNAT_dom"/>
</dbReference>
<protein>
    <recommendedName>
        <fullName evidence="3">N-acetyltransferase domain-containing protein</fullName>
    </recommendedName>
</protein>
<dbReference type="InterPro" id="IPR016181">
    <property type="entry name" value="Acyl_CoA_acyltransferase"/>
</dbReference>
<keyword evidence="2" id="KW-0012">Acyltransferase</keyword>
<evidence type="ECO:0000259" key="3">
    <source>
        <dbReference type="PROSITE" id="PS51186"/>
    </source>
</evidence>
<dbReference type="Proteomes" id="UP000027586">
    <property type="component" value="Unassembled WGS sequence"/>
</dbReference>
<keyword evidence="1" id="KW-0808">Transferase</keyword>
<evidence type="ECO:0000313" key="5">
    <source>
        <dbReference type="Proteomes" id="UP000027586"/>
    </source>
</evidence>
<dbReference type="CDD" id="cd04301">
    <property type="entry name" value="NAT_SF"/>
    <property type="match status" value="1"/>
</dbReference>
<dbReference type="AlphaFoldDB" id="A0A068RHX3"/>
<evidence type="ECO:0000256" key="2">
    <source>
        <dbReference type="ARBA" id="ARBA00023315"/>
    </source>
</evidence>
<dbReference type="PANTHER" id="PTHR43877:SF1">
    <property type="entry name" value="ACETYLTRANSFERASE"/>
    <property type="match status" value="1"/>
</dbReference>
<reference evidence="4" key="1">
    <citation type="submission" date="2013-08" db="EMBL/GenBank/DDBJ databases">
        <title>Gene expansion shapes genome architecture in the human pathogen Lichtheimia corymbifera: an evolutionary genomics analysis in the ancient terrestrial Mucorales (Mucoromycotina).</title>
        <authorList>
            <person name="Schwartze V.U."/>
            <person name="Winter S."/>
            <person name="Shelest E."/>
            <person name="Marcet-Houben M."/>
            <person name="Horn F."/>
            <person name="Wehner S."/>
            <person name="Hoffmann K."/>
            <person name="Riege K."/>
            <person name="Sammeth M."/>
            <person name="Nowrousian M."/>
            <person name="Valiante V."/>
            <person name="Linde J."/>
            <person name="Jacobsen I.D."/>
            <person name="Marz M."/>
            <person name="Brakhage A.A."/>
            <person name="Gabaldon T."/>
            <person name="Bocker S."/>
            <person name="Voigt K."/>
        </authorList>
    </citation>
    <scope>NUCLEOTIDE SEQUENCE [LARGE SCALE GENOMIC DNA]</scope>
    <source>
        <strain evidence="4">FSU 9682</strain>
    </source>
</reference>
<feature type="domain" description="N-acetyltransferase" evidence="3">
    <location>
        <begin position="7"/>
        <end position="168"/>
    </location>
</feature>
<evidence type="ECO:0000256" key="1">
    <source>
        <dbReference type="ARBA" id="ARBA00022679"/>
    </source>
</evidence>
<dbReference type="InterPro" id="IPR050832">
    <property type="entry name" value="Bact_Acetyltransf"/>
</dbReference>
<dbReference type="Pfam" id="PF00583">
    <property type="entry name" value="Acetyltransf_1"/>
    <property type="match status" value="1"/>
</dbReference>
<dbReference type="EMBL" id="CBTN010000003">
    <property type="protein sequence ID" value="CDH49554.1"/>
    <property type="molecule type" value="Genomic_DNA"/>
</dbReference>